<dbReference type="InterPro" id="IPR016035">
    <property type="entry name" value="Acyl_Trfase/lysoPLipase"/>
</dbReference>
<feature type="short sequence motif" description="DGA/G" evidence="2">
    <location>
        <begin position="278"/>
        <end position="280"/>
    </location>
</feature>
<protein>
    <recommendedName>
        <fullName evidence="4">PNPLA domain-containing protein</fullName>
    </recommendedName>
</protein>
<feature type="transmembrane region" description="Helical" evidence="3">
    <location>
        <begin position="12"/>
        <end position="35"/>
    </location>
</feature>
<dbReference type="Pfam" id="PF01734">
    <property type="entry name" value="Patatin"/>
    <property type="match status" value="1"/>
</dbReference>
<feature type="transmembrane region" description="Helical" evidence="3">
    <location>
        <begin position="56"/>
        <end position="79"/>
    </location>
</feature>
<keyword evidence="3" id="KW-0812">Transmembrane</keyword>
<evidence type="ECO:0000259" key="4">
    <source>
        <dbReference type="PROSITE" id="PS51635"/>
    </source>
</evidence>
<dbReference type="SUPFAM" id="SSF52151">
    <property type="entry name" value="FabD/lysophospholipase-like"/>
    <property type="match status" value="1"/>
</dbReference>
<keyword evidence="3" id="KW-0472">Membrane</keyword>
<keyword evidence="6" id="KW-1185">Reference proteome</keyword>
<sequence>MAENSSPDQNFYVGLCMAGAVSAGAYTAGVLDYLFEALEEWQKRKDENVPGTPMHNVVIPVIGGASAGGMTGIITASAINNPIKHIKEPSADLLAEHPENKLYHSWVDLLGPDMFPMLLNTSDIKKGNITSLLNSSFIDKVAKKVLTVNKNNWLPTPSFFSQNLKVFTTLTNLRGFGYNIAFNAMENPGKYYMRAHNDYACFILQDNDAEGWMPLDFKNDVNTSIAADAAMATGAFPVGLTARTLVRESKYVNQSPWCRDVTEKFPITTPTYESLNIDGGVINNEPFEKVRDVLIDKTKQDNEEEYQDFNQFKSTVLMIDPFPSEKPKHFEADKQIFKVMQKTLGSFLDQMRAKPVNLTDAMDNSKAGQFLIAPTRKIDINGKRESFGGDTAIACGSFSGFGGFISKEFRVHDFFLGRFNCEMFLRNYFTIPAEAVENNEIFKRGYEGVDKELFTSDDGKIQIIPIFSAKPPNHYFPIPTFSNGSTWPMISNKNVERFRPMVKKRAQSLILNLSTLGKLNTFLLWLGTKVLLNRQITKFFMKKIKSSLSDHHLLK</sequence>
<keyword evidence="1 2" id="KW-0443">Lipid metabolism</keyword>
<keyword evidence="3" id="KW-1133">Transmembrane helix</keyword>
<dbReference type="RefSeq" id="WP_147206209.1">
    <property type="nucleotide sequence ID" value="NZ_BJYT01000038.1"/>
</dbReference>
<organism evidence="5 6">
    <name type="scientific">Segetibacter aerophilus</name>
    <dbReference type="NCBI Taxonomy" id="670293"/>
    <lineage>
        <taxon>Bacteria</taxon>
        <taxon>Pseudomonadati</taxon>
        <taxon>Bacteroidota</taxon>
        <taxon>Chitinophagia</taxon>
        <taxon>Chitinophagales</taxon>
        <taxon>Chitinophagaceae</taxon>
        <taxon>Segetibacter</taxon>
    </lineage>
</organism>
<dbReference type="GO" id="GO:0016787">
    <property type="term" value="F:hydrolase activity"/>
    <property type="evidence" value="ECO:0007669"/>
    <property type="project" value="UniProtKB-UniRule"/>
</dbReference>
<dbReference type="GO" id="GO:0016042">
    <property type="term" value="P:lipid catabolic process"/>
    <property type="evidence" value="ECO:0007669"/>
    <property type="project" value="UniProtKB-UniRule"/>
</dbReference>
<dbReference type="InterPro" id="IPR002641">
    <property type="entry name" value="PNPLA_dom"/>
</dbReference>
<dbReference type="AlphaFoldDB" id="A0A512BJE5"/>
<accession>A0A512BJE5</accession>
<dbReference type="Gene3D" id="3.40.1090.10">
    <property type="entry name" value="Cytosolic phospholipase A2 catalytic domain"/>
    <property type="match status" value="1"/>
</dbReference>
<dbReference type="PROSITE" id="PS51635">
    <property type="entry name" value="PNPLA"/>
    <property type="match status" value="1"/>
</dbReference>
<reference evidence="5 6" key="1">
    <citation type="submission" date="2019-07" db="EMBL/GenBank/DDBJ databases">
        <title>Whole genome shotgun sequence of Segetibacter aerophilus NBRC 106135.</title>
        <authorList>
            <person name="Hosoyama A."/>
            <person name="Uohara A."/>
            <person name="Ohji S."/>
            <person name="Ichikawa N."/>
        </authorList>
    </citation>
    <scope>NUCLEOTIDE SEQUENCE [LARGE SCALE GENOMIC DNA]</scope>
    <source>
        <strain evidence="5 6">NBRC 106135</strain>
    </source>
</reference>
<keyword evidence="2" id="KW-0378">Hydrolase</keyword>
<dbReference type="OrthoDB" id="1488362at2"/>
<evidence type="ECO:0000256" key="3">
    <source>
        <dbReference type="SAM" id="Phobius"/>
    </source>
</evidence>
<feature type="domain" description="PNPLA" evidence="4">
    <location>
        <begin position="15"/>
        <end position="291"/>
    </location>
</feature>
<keyword evidence="2" id="KW-0442">Lipid degradation</keyword>
<dbReference type="Proteomes" id="UP000321513">
    <property type="component" value="Unassembled WGS sequence"/>
</dbReference>
<name>A0A512BJE5_9BACT</name>
<evidence type="ECO:0000313" key="6">
    <source>
        <dbReference type="Proteomes" id="UP000321513"/>
    </source>
</evidence>
<feature type="short sequence motif" description="GXSXG" evidence="2">
    <location>
        <begin position="64"/>
        <end position="68"/>
    </location>
</feature>
<comment type="caution">
    <text evidence="5">The sequence shown here is derived from an EMBL/GenBank/DDBJ whole genome shotgun (WGS) entry which is preliminary data.</text>
</comment>
<feature type="active site" description="Nucleophile" evidence="2">
    <location>
        <position position="66"/>
    </location>
</feature>
<feature type="active site" description="Proton acceptor" evidence="2">
    <location>
        <position position="278"/>
    </location>
</feature>
<proteinExistence type="predicted"/>
<gene>
    <name evidence="5" type="ORF">SAE01_45760</name>
</gene>
<evidence type="ECO:0000313" key="5">
    <source>
        <dbReference type="EMBL" id="GEO12080.1"/>
    </source>
</evidence>
<dbReference type="EMBL" id="BJYT01000038">
    <property type="protein sequence ID" value="GEO12080.1"/>
    <property type="molecule type" value="Genomic_DNA"/>
</dbReference>
<evidence type="ECO:0000256" key="1">
    <source>
        <dbReference type="ARBA" id="ARBA00023098"/>
    </source>
</evidence>
<evidence type="ECO:0000256" key="2">
    <source>
        <dbReference type="PROSITE-ProRule" id="PRU01161"/>
    </source>
</evidence>
<comment type="caution">
    <text evidence="2">Lacks conserved residue(s) required for the propagation of feature annotation.</text>
</comment>